<proteinExistence type="inferred from homology"/>
<keyword evidence="9 11" id="KW-0057">Aromatic amino acid biosynthesis</keyword>
<dbReference type="Gene3D" id="3.40.50.300">
    <property type="entry name" value="P-loop containing nucleotide triphosphate hydrolases"/>
    <property type="match status" value="1"/>
</dbReference>
<dbReference type="InterPro" id="IPR023000">
    <property type="entry name" value="Shikimate_kinase_CS"/>
</dbReference>
<dbReference type="PROSITE" id="PS01128">
    <property type="entry name" value="SHIKIMATE_KINASE"/>
    <property type="match status" value="1"/>
</dbReference>
<keyword evidence="6 11" id="KW-0547">Nucleotide-binding</keyword>
<feature type="binding site" evidence="11">
    <location>
        <position position="152"/>
    </location>
    <ligand>
        <name>ATP</name>
        <dbReference type="ChEBI" id="CHEBI:30616"/>
    </ligand>
</feature>
<dbReference type="SUPFAM" id="SSF52540">
    <property type="entry name" value="P-loop containing nucleoside triphosphate hydrolases"/>
    <property type="match status" value="1"/>
</dbReference>
<organism evidence="12 13">
    <name type="scientific">Candidatus Gallimonas intestinavium</name>
    <dbReference type="NCBI Taxonomy" id="2838603"/>
    <lineage>
        <taxon>Bacteria</taxon>
        <taxon>Bacillati</taxon>
        <taxon>Bacillota</taxon>
        <taxon>Clostridia</taxon>
        <taxon>Candidatus Gallimonas</taxon>
    </lineage>
</organism>
<dbReference type="GO" id="GO:0009073">
    <property type="term" value="P:aromatic amino acid family biosynthetic process"/>
    <property type="evidence" value="ECO:0007669"/>
    <property type="project" value="UniProtKB-KW"/>
</dbReference>
<keyword evidence="11" id="KW-0963">Cytoplasm</keyword>
<protein>
    <recommendedName>
        <fullName evidence="3 11">Shikimate kinase</fullName>
        <shortName evidence="11">SK</shortName>
        <ecNumber evidence="3 11">2.7.1.71</ecNumber>
    </recommendedName>
</protein>
<dbReference type="AlphaFoldDB" id="A0A9D2G4X4"/>
<evidence type="ECO:0000256" key="11">
    <source>
        <dbReference type="HAMAP-Rule" id="MF_00109"/>
    </source>
</evidence>
<dbReference type="GO" id="GO:0005829">
    <property type="term" value="C:cytosol"/>
    <property type="evidence" value="ECO:0007669"/>
    <property type="project" value="TreeGrafter"/>
</dbReference>
<evidence type="ECO:0000256" key="10">
    <source>
        <dbReference type="ARBA" id="ARBA00048567"/>
    </source>
</evidence>
<comment type="caution">
    <text evidence="12">The sequence shown here is derived from an EMBL/GenBank/DDBJ whole genome shotgun (WGS) entry which is preliminary data.</text>
</comment>
<reference evidence="12" key="1">
    <citation type="journal article" date="2021" name="PeerJ">
        <title>Extensive microbial diversity within the chicken gut microbiome revealed by metagenomics and culture.</title>
        <authorList>
            <person name="Gilroy R."/>
            <person name="Ravi A."/>
            <person name="Getino M."/>
            <person name="Pursley I."/>
            <person name="Horton D.L."/>
            <person name="Alikhan N.F."/>
            <person name="Baker D."/>
            <person name="Gharbi K."/>
            <person name="Hall N."/>
            <person name="Watson M."/>
            <person name="Adriaenssens E.M."/>
            <person name="Foster-Nyarko E."/>
            <person name="Jarju S."/>
            <person name="Secka A."/>
            <person name="Antonio M."/>
            <person name="Oren A."/>
            <person name="Chaudhuri R.R."/>
            <person name="La Ragione R."/>
            <person name="Hildebrand F."/>
            <person name="Pallen M.J."/>
        </authorList>
    </citation>
    <scope>NUCLEOTIDE SEQUENCE</scope>
    <source>
        <strain evidence="12">ChiW7-2402</strain>
    </source>
</reference>
<feature type="binding site" evidence="11">
    <location>
        <begin position="10"/>
        <end position="15"/>
    </location>
    <ligand>
        <name>ATP</name>
        <dbReference type="ChEBI" id="CHEBI:30616"/>
    </ligand>
</feature>
<evidence type="ECO:0000256" key="3">
    <source>
        <dbReference type="ARBA" id="ARBA00012154"/>
    </source>
</evidence>
<comment type="subunit">
    <text evidence="11">Monomer.</text>
</comment>
<dbReference type="PANTHER" id="PTHR21087">
    <property type="entry name" value="SHIKIMATE KINASE"/>
    <property type="match status" value="1"/>
</dbReference>
<evidence type="ECO:0000256" key="2">
    <source>
        <dbReference type="ARBA" id="ARBA00006997"/>
    </source>
</evidence>
<dbReference type="GO" id="GO:0005524">
    <property type="term" value="F:ATP binding"/>
    <property type="evidence" value="ECO:0007669"/>
    <property type="project" value="UniProtKB-UniRule"/>
</dbReference>
<keyword evidence="8 11" id="KW-0067">ATP-binding</keyword>
<comment type="subcellular location">
    <subcellularLocation>
        <location evidence="11">Cytoplasm</location>
    </subcellularLocation>
</comment>
<feature type="binding site" evidence="11">
    <location>
        <position position="77"/>
    </location>
    <ligand>
        <name>substrate</name>
    </ligand>
</feature>
<sequence length="178" mass="20122">MNIVLCGMMGVGKSTVGIRIAELTGRRWIDTDIMITDRYGRISDLFEYYGEAHFRELETKVVKELSTQDGLVISTGGGLVLKPENNEMLKRNGRIFFLRASFETLLARVRADESRPLLKDTGKTAEKLGELMEWRTPVYEHVADHIVDTDGRTAEDVAQDVLKIFLEDQEGTREGEPT</sequence>
<gene>
    <name evidence="11" type="primary">aroK</name>
    <name evidence="12" type="ORF">H9964_01735</name>
</gene>
<dbReference type="GO" id="GO:0009423">
    <property type="term" value="P:chorismate biosynthetic process"/>
    <property type="evidence" value="ECO:0007669"/>
    <property type="project" value="UniProtKB-UniRule"/>
</dbReference>
<evidence type="ECO:0000256" key="7">
    <source>
        <dbReference type="ARBA" id="ARBA00022777"/>
    </source>
</evidence>
<dbReference type="InterPro" id="IPR031322">
    <property type="entry name" value="Shikimate/glucono_kinase"/>
</dbReference>
<dbReference type="PRINTS" id="PR01100">
    <property type="entry name" value="SHIKIMTKNASE"/>
</dbReference>
<feature type="binding site" evidence="11">
    <location>
        <position position="135"/>
    </location>
    <ligand>
        <name>substrate</name>
    </ligand>
</feature>
<evidence type="ECO:0000313" key="12">
    <source>
        <dbReference type="EMBL" id="HIZ72282.1"/>
    </source>
</evidence>
<dbReference type="GO" id="GO:0000287">
    <property type="term" value="F:magnesium ion binding"/>
    <property type="evidence" value="ECO:0007669"/>
    <property type="project" value="UniProtKB-UniRule"/>
</dbReference>
<comment type="cofactor">
    <cofactor evidence="11">
        <name>Mg(2+)</name>
        <dbReference type="ChEBI" id="CHEBI:18420"/>
    </cofactor>
    <text evidence="11">Binds 1 Mg(2+) ion per subunit.</text>
</comment>
<feature type="binding site" evidence="11">
    <location>
        <position position="32"/>
    </location>
    <ligand>
        <name>substrate</name>
    </ligand>
</feature>
<evidence type="ECO:0000256" key="1">
    <source>
        <dbReference type="ARBA" id="ARBA00004842"/>
    </source>
</evidence>
<keyword evidence="5 11" id="KW-0808">Transferase</keyword>
<dbReference type="HAMAP" id="MF_00109">
    <property type="entry name" value="Shikimate_kinase"/>
    <property type="match status" value="1"/>
</dbReference>
<keyword evidence="4 11" id="KW-0028">Amino-acid biosynthesis</keyword>
<dbReference type="EC" id="2.7.1.71" evidence="3 11"/>
<evidence type="ECO:0000256" key="5">
    <source>
        <dbReference type="ARBA" id="ARBA00022679"/>
    </source>
</evidence>
<accession>A0A9D2G4X4</accession>
<dbReference type="Proteomes" id="UP000824102">
    <property type="component" value="Unassembled WGS sequence"/>
</dbReference>
<evidence type="ECO:0000313" key="13">
    <source>
        <dbReference type="Proteomes" id="UP000824102"/>
    </source>
</evidence>
<evidence type="ECO:0000256" key="9">
    <source>
        <dbReference type="ARBA" id="ARBA00023141"/>
    </source>
</evidence>
<dbReference type="InterPro" id="IPR000623">
    <property type="entry name" value="Shikimate_kinase/TSH1"/>
</dbReference>
<feature type="binding site" evidence="11">
    <location>
        <position position="55"/>
    </location>
    <ligand>
        <name>substrate</name>
    </ligand>
</feature>
<comment type="pathway">
    <text evidence="1 11">Metabolic intermediate biosynthesis; chorismate biosynthesis; chorismate from D-erythrose 4-phosphate and phosphoenolpyruvate: step 5/7.</text>
</comment>
<dbReference type="CDD" id="cd00464">
    <property type="entry name" value="SK"/>
    <property type="match status" value="1"/>
</dbReference>
<feature type="binding site" evidence="11">
    <location>
        <position position="14"/>
    </location>
    <ligand>
        <name>Mg(2+)</name>
        <dbReference type="ChEBI" id="CHEBI:18420"/>
    </ligand>
</feature>
<dbReference type="Pfam" id="PF01202">
    <property type="entry name" value="SKI"/>
    <property type="match status" value="1"/>
</dbReference>
<comment type="similarity">
    <text evidence="2 11">Belongs to the shikimate kinase family.</text>
</comment>
<reference evidence="12" key="2">
    <citation type="submission" date="2021-04" db="EMBL/GenBank/DDBJ databases">
        <authorList>
            <person name="Gilroy R."/>
        </authorList>
    </citation>
    <scope>NUCLEOTIDE SEQUENCE</scope>
    <source>
        <strain evidence="12">ChiW7-2402</strain>
    </source>
</reference>
<dbReference type="InterPro" id="IPR027417">
    <property type="entry name" value="P-loop_NTPase"/>
</dbReference>
<keyword evidence="11" id="KW-0479">Metal-binding</keyword>
<comment type="function">
    <text evidence="11">Catalyzes the specific phosphorylation of the 3-hydroxyl group of shikimic acid using ATP as a cosubstrate.</text>
</comment>
<evidence type="ECO:0000256" key="6">
    <source>
        <dbReference type="ARBA" id="ARBA00022741"/>
    </source>
</evidence>
<name>A0A9D2G4X4_9FIRM</name>
<evidence type="ECO:0000256" key="4">
    <source>
        <dbReference type="ARBA" id="ARBA00022605"/>
    </source>
</evidence>
<keyword evidence="7 11" id="KW-0418">Kinase</keyword>
<dbReference type="GO" id="GO:0004765">
    <property type="term" value="F:shikimate kinase activity"/>
    <property type="evidence" value="ECO:0007669"/>
    <property type="project" value="UniProtKB-UniRule"/>
</dbReference>
<dbReference type="EMBL" id="DXBB01000034">
    <property type="protein sequence ID" value="HIZ72282.1"/>
    <property type="molecule type" value="Genomic_DNA"/>
</dbReference>
<evidence type="ECO:0000256" key="8">
    <source>
        <dbReference type="ARBA" id="ARBA00022840"/>
    </source>
</evidence>
<comment type="catalytic activity">
    <reaction evidence="10 11">
        <text>shikimate + ATP = 3-phosphoshikimate + ADP + H(+)</text>
        <dbReference type="Rhea" id="RHEA:13121"/>
        <dbReference type="ChEBI" id="CHEBI:15378"/>
        <dbReference type="ChEBI" id="CHEBI:30616"/>
        <dbReference type="ChEBI" id="CHEBI:36208"/>
        <dbReference type="ChEBI" id="CHEBI:145989"/>
        <dbReference type="ChEBI" id="CHEBI:456216"/>
        <dbReference type="EC" id="2.7.1.71"/>
    </reaction>
</comment>
<dbReference type="PANTHER" id="PTHR21087:SF16">
    <property type="entry name" value="SHIKIMATE KINASE 1, CHLOROPLASTIC"/>
    <property type="match status" value="1"/>
</dbReference>
<feature type="binding site" evidence="11">
    <location>
        <position position="115"/>
    </location>
    <ligand>
        <name>ATP</name>
        <dbReference type="ChEBI" id="CHEBI:30616"/>
    </ligand>
</feature>
<dbReference type="GO" id="GO:0008652">
    <property type="term" value="P:amino acid biosynthetic process"/>
    <property type="evidence" value="ECO:0007669"/>
    <property type="project" value="UniProtKB-KW"/>
</dbReference>
<keyword evidence="11" id="KW-0460">Magnesium</keyword>